<reference evidence="1" key="1">
    <citation type="submission" date="2019-09" db="EMBL/GenBank/DDBJ databases">
        <title>Characterisation of the sponge microbiome using genome-centric metagenomics.</title>
        <authorList>
            <person name="Engelberts J.P."/>
            <person name="Robbins S.J."/>
            <person name="De Goeij J.M."/>
            <person name="Aranda M."/>
            <person name="Bell S.C."/>
            <person name="Webster N.S."/>
        </authorList>
    </citation>
    <scope>NUCLEOTIDE SEQUENCE</scope>
    <source>
        <strain evidence="1">SB0676_bin_10</strain>
    </source>
</reference>
<dbReference type="EMBL" id="VYDO01000224">
    <property type="protein sequence ID" value="MYG38696.1"/>
    <property type="molecule type" value="Genomic_DNA"/>
</dbReference>
<name>A0A6B1FAB5_9SYNE</name>
<organism evidence="1">
    <name type="scientific">Synechococcus sp. SB0676_bin_10</name>
    <dbReference type="NCBI Taxonomy" id="2604869"/>
    <lineage>
        <taxon>Bacteria</taxon>
        <taxon>Bacillati</taxon>
        <taxon>Cyanobacteriota</taxon>
        <taxon>Cyanophyceae</taxon>
        <taxon>Synechococcales</taxon>
        <taxon>Synechococcaceae</taxon>
        <taxon>Synechococcus</taxon>
    </lineage>
</organism>
<dbReference type="AlphaFoldDB" id="A0A6B1FAB5"/>
<accession>A0A6B1FAB5</accession>
<evidence type="ECO:0000313" key="1">
    <source>
        <dbReference type="EMBL" id="MYG38696.1"/>
    </source>
</evidence>
<comment type="caution">
    <text evidence="1">The sequence shown here is derived from an EMBL/GenBank/DDBJ whole genome shotgun (WGS) entry which is preliminary data.</text>
</comment>
<gene>
    <name evidence="1" type="ORF">F4162_06970</name>
</gene>
<sequence>MVDSWYHTPLKVRLDDGRQVIWEGHVKDSTTMSLRHKGYISPKRAVRRVLNALRESDVIEITIPLMESPDLVFRWSSEGASEAIAQACPSR</sequence>
<protein>
    <submittedName>
        <fullName evidence="1">Uncharacterized protein</fullName>
    </submittedName>
</protein>
<proteinExistence type="predicted"/>